<dbReference type="GO" id="GO:0009306">
    <property type="term" value="P:protein secretion"/>
    <property type="evidence" value="ECO:0007669"/>
    <property type="project" value="TreeGrafter"/>
</dbReference>
<dbReference type="PANTHER" id="PTHR20959">
    <property type="entry name" value="TRANSPORT AND GOLGI ORGANIZATION PROTEIN 6 FAMILY MEMBER"/>
    <property type="match status" value="1"/>
</dbReference>
<dbReference type="Proteomes" id="UP001199106">
    <property type="component" value="Unassembled WGS sequence"/>
</dbReference>
<dbReference type="PANTHER" id="PTHR20959:SF1">
    <property type="entry name" value="TRANSPORT AND GOLGI ORGANIZATION PROTEIN 6 HOMOLOG"/>
    <property type="match status" value="1"/>
</dbReference>
<evidence type="ECO:0008006" key="7">
    <source>
        <dbReference type="Google" id="ProtNLM"/>
    </source>
</evidence>
<gene>
    <name evidence="5" type="ORF">G6011_10096</name>
</gene>
<dbReference type="EMBL" id="JAANER010000008">
    <property type="protein sequence ID" value="KAG9186988.1"/>
    <property type="molecule type" value="Genomic_DNA"/>
</dbReference>
<evidence type="ECO:0000259" key="2">
    <source>
        <dbReference type="Pfam" id="PF10304"/>
    </source>
</evidence>
<dbReference type="InterPro" id="IPR039600">
    <property type="entry name" value="TANGO6/Rtp1"/>
</dbReference>
<feature type="domain" description="RNA polymerase II assembly factor Rtp1 C-terminal" evidence="3">
    <location>
        <begin position="704"/>
        <end position="828"/>
    </location>
</feature>
<feature type="domain" description="TANGO6 HEAT repeat" evidence="4">
    <location>
        <begin position="249"/>
        <end position="481"/>
    </location>
</feature>
<keyword evidence="6" id="KW-1185">Reference proteome</keyword>
<dbReference type="InterPro" id="IPR019451">
    <property type="entry name" value="Rtp1_C1"/>
</dbReference>
<evidence type="ECO:0000259" key="3">
    <source>
        <dbReference type="Pfam" id="PF10363"/>
    </source>
</evidence>
<dbReference type="AlphaFoldDB" id="A0AAD4I603"/>
<dbReference type="Pfam" id="PF10363">
    <property type="entry name" value="RTP1_C1"/>
    <property type="match status" value="1"/>
</dbReference>
<feature type="domain" description="RNA polymerase II assembly factor Rtp1 C-terminal" evidence="2">
    <location>
        <begin position="1010"/>
        <end position="1043"/>
    </location>
</feature>
<dbReference type="Pfam" id="PF10304">
    <property type="entry name" value="RTP1_C2"/>
    <property type="match status" value="1"/>
</dbReference>
<evidence type="ECO:0000256" key="1">
    <source>
        <dbReference type="ARBA" id="ARBA00005724"/>
    </source>
</evidence>
<proteinExistence type="inferred from homology"/>
<comment type="similarity">
    <text evidence="1">Belongs to the Tango6 family.</text>
</comment>
<dbReference type="InterPro" id="IPR016024">
    <property type="entry name" value="ARM-type_fold"/>
</dbReference>
<name>A0AAD4I603_9PLEO</name>
<dbReference type="Pfam" id="PF23565">
    <property type="entry name" value="ARM_TANGO6"/>
    <property type="match status" value="1"/>
</dbReference>
<protein>
    <recommendedName>
        <fullName evidence="7">RNA polymerase II assembly factor Rtp1 C-terminal domain-containing protein</fullName>
    </recommendedName>
</protein>
<evidence type="ECO:0000259" key="4">
    <source>
        <dbReference type="Pfam" id="PF23565"/>
    </source>
</evidence>
<dbReference type="InterPro" id="IPR019414">
    <property type="entry name" value="Rtp1_C2"/>
</dbReference>
<comment type="caution">
    <text evidence="5">The sequence shown here is derived from an EMBL/GenBank/DDBJ whole genome shotgun (WGS) entry which is preliminary data.</text>
</comment>
<organism evidence="5 6">
    <name type="scientific">Alternaria panax</name>
    <dbReference type="NCBI Taxonomy" id="48097"/>
    <lineage>
        <taxon>Eukaryota</taxon>
        <taxon>Fungi</taxon>
        <taxon>Dikarya</taxon>
        <taxon>Ascomycota</taxon>
        <taxon>Pezizomycotina</taxon>
        <taxon>Dothideomycetes</taxon>
        <taxon>Pleosporomycetidae</taxon>
        <taxon>Pleosporales</taxon>
        <taxon>Pleosporineae</taxon>
        <taxon>Pleosporaceae</taxon>
        <taxon>Alternaria</taxon>
        <taxon>Alternaria sect. Panax</taxon>
    </lineage>
</organism>
<evidence type="ECO:0000313" key="5">
    <source>
        <dbReference type="EMBL" id="KAG9186988.1"/>
    </source>
</evidence>
<reference evidence="5" key="1">
    <citation type="submission" date="2021-07" db="EMBL/GenBank/DDBJ databases">
        <title>Genome Resource of American Ginseng Black Spot Pathogen Alternaria panax.</title>
        <authorList>
            <person name="Qiu C."/>
            <person name="Wang W."/>
            <person name="Liu Z."/>
        </authorList>
    </citation>
    <scope>NUCLEOTIDE SEQUENCE</scope>
    <source>
        <strain evidence="5">BNCC115425</strain>
    </source>
</reference>
<dbReference type="SUPFAM" id="SSF48371">
    <property type="entry name" value="ARM repeat"/>
    <property type="match status" value="1"/>
</dbReference>
<accession>A0AAD4I603</accession>
<sequence length="1095" mass="120002">MGAVEDAVDAAANFIGPFIDRNREYSADVPTDTLVEQALVHLQAINTADLAADPNAPYDASLAGVVYGLVDLITILGVIPRLSAGVAFSQRPRSVLTAVIFTPPNHDLNALATVVEVLLPMLEQKGSGVQPLMSQRIFPDIVSALVELSYSPASSEEAKSKYSEVYGKVVRNTPTSRLLPILTTFLQQPLPDWLKPAITSELSSIPLRTQGVRHTIEFLSLSYLSKNSHVPQDASGPQSKIPIPLEAVSQASKLLVLPPSGISQDEWLTRISPQLLHLLDGNEGPELSRAAGQIIAGGILTKKTTGAPGTVGWNTFAKPMLQAIYPKNVNKSNPSQHDSGHTIVPDSDLKTALRRLKTILTSYSYSGVIRRLVHPIILPLWALLNSAKNRPSLEKEWKILPSLILTRYMEIACDTKQIDNIATNLFWDGDPDWTFGPGSQGGVEIRLRSRDKTEGMEAMESIIKRISYVDGRVELLVALLTAANIPDDTAGSIFVNATKRWLVPEKPTTRSLTDDDDSDIDPLPAFINAKLSESLAKRFQEHFARSPQHIIALMAQLIKHHVSGHKARNEKFVKLRASKRAILGNIVPQQHVRNIVPGGGFAMGQDEGEATDDDLASFALSVLNTLLASSDLKKTPTVTETLHALLPSLAYLSKPESQAQPPTSSMISNSATTAIHLITPPHEPQISALKTPTDPLAKHRDTLKTCFAELQSPDPPNRTWALNTVHKLLKDPAAFPALDIPSLTHMLLSASLADPESYVHLAAIPVLVTLAISTPKPVVGILVDAFIDIDEHSLKLARGKQTEEKERELRNAMDFRLRVGEVLNTLVNSDDGFWSVPEDGGLQFRCAKQITEACLSLASRRGQRTETLSARMEVADDERKLREEGEAAWGGSIPNVFESEGADPQEQAEYEALQKIVSGWEDTGIEEDIRIRASSLSVLSAVLERQLDALRQPMIDATLQMVLLILVMEREEVKALLRRSAVLVIMGLLRGIDAGIESGREGTVGVNLKQQEEVERVVKWVRDEDADELVRDHAANVVEGLETMRMKRLYRIRDEGLRLGPDLGLEGNLRGLNVQPQADAGEGKKKMMMMIEEIE</sequence>
<dbReference type="InterPro" id="IPR057407">
    <property type="entry name" value="HEAT_TANGO6"/>
</dbReference>
<evidence type="ECO:0000313" key="6">
    <source>
        <dbReference type="Proteomes" id="UP001199106"/>
    </source>
</evidence>